<comment type="caution">
    <text evidence="2">The sequence shown here is derived from an EMBL/GenBank/DDBJ whole genome shotgun (WGS) entry which is preliminary data.</text>
</comment>
<evidence type="ECO:0008006" key="4">
    <source>
        <dbReference type="Google" id="ProtNLM"/>
    </source>
</evidence>
<keyword evidence="3" id="KW-1185">Reference proteome</keyword>
<proteinExistence type="predicted"/>
<evidence type="ECO:0000313" key="3">
    <source>
        <dbReference type="Proteomes" id="UP001168575"/>
    </source>
</evidence>
<feature type="chain" id="PRO_5041345817" description="Lipoprotein" evidence="1">
    <location>
        <begin position="23"/>
        <end position="165"/>
    </location>
</feature>
<dbReference type="EMBL" id="JAUMVS010000116">
    <property type="protein sequence ID" value="MDO4842215.1"/>
    <property type="molecule type" value="Genomic_DNA"/>
</dbReference>
<gene>
    <name evidence="2" type="ORF">Q3982_06010</name>
</gene>
<protein>
    <recommendedName>
        <fullName evidence="4">Lipoprotein</fullName>
    </recommendedName>
</protein>
<evidence type="ECO:0000313" key="2">
    <source>
        <dbReference type="EMBL" id="MDO4842215.1"/>
    </source>
</evidence>
<sequence>MKSKFLNIALTALIVCGGFSLAGCATTSSSTTQTKTPYEQAQTYVNSLNSVASDLSTKYDELASTYSSGDAVATRLKSNEIEETLDKVASIEVPAALSDEGKKYQAACEDMKSALSLMEEATKSDTSAADAATKVQEAQVKYDAAVKSFNEADESLKSKLNNLKS</sequence>
<dbReference type="PROSITE" id="PS51257">
    <property type="entry name" value="PROKAR_LIPOPROTEIN"/>
    <property type="match status" value="1"/>
</dbReference>
<accession>A0AA43RI85</accession>
<name>A0AA43RI85_9ACTN</name>
<dbReference type="Proteomes" id="UP001168575">
    <property type="component" value="Unassembled WGS sequence"/>
</dbReference>
<evidence type="ECO:0000256" key="1">
    <source>
        <dbReference type="SAM" id="SignalP"/>
    </source>
</evidence>
<feature type="signal peptide" evidence="1">
    <location>
        <begin position="1"/>
        <end position="22"/>
    </location>
</feature>
<organism evidence="2 3">
    <name type="scientific">Phoenicibacter congonensis</name>
    <dbReference type="NCBI Taxonomy" id="1944646"/>
    <lineage>
        <taxon>Bacteria</taxon>
        <taxon>Bacillati</taxon>
        <taxon>Actinomycetota</taxon>
        <taxon>Coriobacteriia</taxon>
        <taxon>Eggerthellales</taxon>
        <taxon>Eggerthellaceae</taxon>
        <taxon>Phoenicibacter</taxon>
    </lineage>
</organism>
<dbReference type="AlphaFoldDB" id="A0AA43RI85"/>
<keyword evidence="1" id="KW-0732">Signal</keyword>
<reference evidence="2" key="1">
    <citation type="submission" date="2023-07" db="EMBL/GenBank/DDBJ databases">
        <title>Between Cages and Wild: Unraveling the Impact of Captivity on Animal Microbiomes and Antimicrobial Resistance.</title>
        <authorList>
            <person name="Schmartz G.P."/>
            <person name="Rehner J."/>
            <person name="Schuff M.J."/>
            <person name="Becker S.L."/>
            <person name="Kravczyk M."/>
            <person name="Gurevich A."/>
            <person name="Francke R."/>
            <person name="Mueller R."/>
            <person name="Keller V."/>
            <person name="Keller A."/>
        </authorList>
    </citation>
    <scope>NUCLEOTIDE SEQUENCE</scope>
    <source>
        <strain evidence="2">S12M_St_49</strain>
    </source>
</reference>